<evidence type="ECO:0000256" key="1">
    <source>
        <dbReference type="ARBA" id="ARBA00022679"/>
    </source>
</evidence>
<evidence type="ECO:0000256" key="2">
    <source>
        <dbReference type="ARBA" id="ARBA00022723"/>
    </source>
</evidence>
<dbReference type="GO" id="GO:0005829">
    <property type="term" value="C:cytosol"/>
    <property type="evidence" value="ECO:0007669"/>
    <property type="project" value="TreeGrafter"/>
</dbReference>
<name>A0A438MVF1_EXOME</name>
<evidence type="ECO:0000313" key="10">
    <source>
        <dbReference type="EMBL" id="RVX66926.1"/>
    </source>
</evidence>
<dbReference type="SMART" id="SM00184">
    <property type="entry name" value="RING"/>
    <property type="match status" value="1"/>
</dbReference>
<dbReference type="GO" id="GO:0006511">
    <property type="term" value="P:ubiquitin-dependent protein catabolic process"/>
    <property type="evidence" value="ECO:0007669"/>
    <property type="project" value="TreeGrafter"/>
</dbReference>
<keyword evidence="3 6" id="KW-0863">Zinc-finger</keyword>
<feature type="compositionally biased region" description="Polar residues" evidence="7">
    <location>
        <begin position="487"/>
        <end position="513"/>
    </location>
</feature>
<dbReference type="PROSITE" id="PS50006">
    <property type="entry name" value="FHA_DOMAIN"/>
    <property type="match status" value="1"/>
</dbReference>
<gene>
    <name evidence="10" type="ORF">B0A52_09050</name>
</gene>
<evidence type="ECO:0000313" key="11">
    <source>
        <dbReference type="Proteomes" id="UP000288859"/>
    </source>
</evidence>
<dbReference type="PANTHER" id="PTHR15067:SF7">
    <property type="entry name" value="E3 UBIQUITIN-PROTEIN LIGASE DMA1-RELATED"/>
    <property type="match status" value="1"/>
</dbReference>
<dbReference type="SMART" id="SM00240">
    <property type="entry name" value="FHA"/>
    <property type="match status" value="1"/>
</dbReference>
<feature type="domain" description="FHA" evidence="8">
    <location>
        <begin position="225"/>
        <end position="288"/>
    </location>
</feature>
<feature type="compositionally biased region" description="Polar residues" evidence="7">
    <location>
        <begin position="150"/>
        <end position="161"/>
    </location>
</feature>
<dbReference type="FunFam" id="2.60.200.20:FF:000030">
    <property type="entry name" value="FHA domain-containing protein"/>
    <property type="match status" value="1"/>
</dbReference>
<dbReference type="Gene3D" id="3.30.40.10">
    <property type="entry name" value="Zinc/RING finger domain, C3HC4 (zinc finger)"/>
    <property type="match status" value="1"/>
</dbReference>
<protein>
    <recommendedName>
        <fullName evidence="12">FHA domain-containing protein</fullName>
    </recommendedName>
</protein>
<feature type="domain" description="RING-type" evidence="9">
    <location>
        <begin position="365"/>
        <end position="412"/>
    </location>
</feature>
<feature type="region of interest" description="Disordered" evidence="7">
    <location>
        <begin position="487"/>
        <end position="516"/>
    </location>
</feature>
<evidence type="ECO:0000256" key="6">
    <source>
        <dbReference type="PROSITE-ProRule" id="PRU00175"/>
    </source>
</evidence>
<keyword evidence="5" id="KW-0862">Zinc</keyword>
<evidence type="ECO:0000256" key="5">
    <source>
        <dbReference type="ARBA" id="ARBA00022833"/>
    </source>
</evidence>
<feature type="compositionally biased region" description="Polar residues" evidence="7">
    <location>
        <begin position="94"/>
        <end position="129"/>
    </location>
</feature>
<dbReference type="InterPro" id="IPR042823">
    <property type="entry name" value="Dma1/Dma2_RING-H2"/>
</dbReference>
<proteinExistence type="predicted"/>
<evidence type="ECO:0000259" key="9">
    <source>
        <dbReference type="PROSITE" id="PS50089"/>
    </source>
</evidence>
<feature type="region of interest" description="Disordered" evidence="7">
    <location>
        <begin position="447"/>
        <end position="473"/>
    </location>
</feature>
<reference evidence="10 11" key="1">
    <citation type="submission" date="2017-03" db="EMBL/GenBank/DDBJ databases">
        <title>Genomes of endolithic fungi from Antarctica.</title>
        <authorList>
            <person name="Coleine C."/>
            <person name="Masonjones S."/>
            <person name="Stajich J.E."/>
        </authorList>
    </citation>
    <scope>NUCLEOTIDE SEQUENCE [LARGE SCALE GENOMIC DNA]</scope>
    <source>
        <strain evidence="10 11">CCFEE 6314</strain>
    </source>
</reference>
<dbReference type="PROSITE" id="PS50089">
    <property type="entry name" value="ZF_RING_2"/>
    <property type="match status" value="1"/>
</dbReference>
<sequence>MISPPVPATSPAGADLHRTSSRRRGLSYFRAFSHSRSGNTSPSEPSRSPRHYFQRSLSHNSDSRSHRSVLTTRHRSNSRPDEPTSPLGDRGGVSASSQDNLHSPTSPATSRSGPNSSLAQPARNTTSTESGEDSMARQRTSTLRRHTTAGHLQTSSSTTEAVEQAARPANPRTQSGRTPGTNTESESKPQLPAIRLHSHQEARNGRPSLTFSPISRTLPSEHSIIRVGRYSEREGVPNANPSTPSDAPVGFKSKVVSRKHCEFSFVDGQWQIKDVASSSGTFLNHIRLSQPNTESRLFPIKDGDIVQLGIDFRGGEEMIFRCVKIRVECNRSWQKKPNTFNKNRHQQLQSLAKDEPSADANSSECCICLGSVLPCQALFVAPCAHVWHYKCIRPMLEGRNSTYPQFQCPNCRAYSDLAADVDVAQSDIDEWMDGNEDDSDRLAAANASNNVDTTETEDASADGQATDPPDAALPATATSIDALRSSLSNGLTQNPNSPPTVANELSNSPTSMRGSGLLARRQATNPVSPEVQAMNGNIDLPERLEPDDSHVQLDQQRTRTQTPDADHTPAGEGPLTPRNNAGPFVFDGSAGRTEARHPVVPGIPEVVNASQAPAS</sequence>
<dbReference type="InterPro" id="IPR013083">
    <property type="entry name" value="Znf_RING/FYVE/PHD"/>
</dbReference>
<keyword evidence="4" id="KW-0833">Ubl conjugation pathway</keyword>
<dbReference type="CDD" id="cd16458">
    <property type="entry name" value="RING-H2_Dmap-like"/>
    <property type="match status" value="1"/>
</dbReference>
<dbReference type="Pfam" id="PF00498">
    <property type="entry name" value="FHA"/>
    <property type="match status" value="1"/>
</dbReference>
<evidence type="ECO:0008006" key="12">
    <source>
        <dbReference type="Google" id="ProtNLM"/>
    </source>
</evidence>
<dbReference type="Pfam" id="PF17123">
    <property type="entry name" value="zf-RING_11"/>
    <property type="match status" value="1"/>
</dbReference>
<dbReference type="VEuPathDB" id="FungiDB:PV10_04535"/>
<dbReference type="GO" id="GO:0016567">
    <property type="term" value="P:protein ubiquitination"/>
    <property type="evidence" value="ECO:0007669"/>
    <property type="project" value="TreeGrafter"/>
</dbReference>
<dbReference type="GO" id="GO:0000151">
    <property type="term" value="C:ubiquitin ligase complex"/>
    <property type="evidence" value="ECO:0007669"/>
    <property type="project" value="TreeGrafter"/>
</dbReference>
<evidence type="ECO:0000259" key="8">
    <source>
        <dbReference type="PROSITE" id="PS50006"/>
    </source>
</evidence>
<keyword evidence="2" id="KW-0479">Metal-binding</keyword>
<dbReference type="GO" id="GO:0008270">
    <property type="term" value="F:zinc ion binding"/>
    <property type="evidence" value="ECO:0007669"/>
    <property type="project" value="UniProtKB-KW"/>
</dbReference>
<feature type="compositionally biased region" description="Polar residues" evidence="7">
    <location>
        <begin position="34"/>
        <end position="46"/>
    </location>
</feature>
<dbReference type="GO" id="GO:0032153">
    <property type="term" value="C:cell division site"/>
    <property type="evidence" value="ECO:0007669"/>
    <property type="project" value="TreeGrafter"/>
</dbReference>
<dbReference type="GO" id="GO:0061630">
    <property type="term" value="F:ubiquitin protein ligase activity"/>
    <property type="evidence" value="ECO:0007669"/>
    <property type="project" value="TreeGrafter"/>
</dbReference>
<accession>A0A438MVF1</accession>
<feature type="compositionally biased region" description="Polar residues" evidence="7">
    <location>
        <begin position="554"/>
        <end position="563"/>
    </location>
</feature>
<feature type="region of interest" description="Disordered" evidence="7">
    <location>
        <begin position="554"/>
        <end position="615"/>
    </location>
</feature>
<feature type="compositionally biased region" description="Polar residues" evidence="7">
    <location>
        <begin position="171"/>
        <end position="184"/>
    </location>
</feature>
<dbReference type="Proteomes" id="UP000288859">
    <property type="component" value="Unassembled WGS sequence"/>
</dbReference>
<dbReference type="InterPro" id="IPR001841">
    <property type="entry name" value="Znf_RING"/>
</dbReference>
<keyword evidence="1" id="KW-0808">Transferase</keyword>
<dbReference type="Gene3D" id="2.60.200.20">
    <property type="match status" value="1"/>
</dbReference>
<feature type="region of interest" description="Disordered" evidence="7">
    <location>
        <begin position="1"/>
        <end position="191"/>
    </location>
</feature>
<dbReference type="OrthoDB" id="687730at2759"/>
<evidence type="ECO:0000256" key="4">
    <source>
        <dbReference type="ARBA" id="ARBA00022786"/>
    </source>
</evidence>
<evidence type="ECO:0000256" key="3">
    <source>
        <dbReference type="ARBA" id="ARBA00022771"/>
    </source>
</evidence>
<dbReference type="AlphaFoldDB" id="A0A438MVF1"/>
<dbReference type="SUPFAM" id="SSF57850">
    <property type="entry name" value="RING/U-box"/>
    <property type="match status" value="1"/>
</dbReference>
<dbReference type="InterPro" id="IPR000253">
    <property type="entry name" value="FHA_dom"/>
</dbReference>
<dbReference type="EMBL" id="NAJM01000054">
    <property type="protein sequence ID" value="RVX66926.1"/>
    <property type="molecule type" value="Genomic_DNA"/>
</dbReference>
<organism evidence="10 11">
    <name type="scientific">Exophiala mesophila</name>
    <name type="common">Black yeast-like fungus</name>
    <dbReference type="NCBI Taxonomy" id="212818"/>
    <lineage>
        <taxon>Eukaryota</taxon>
        <taxon>Fungi</taxon>
        <taxon>Dikarya</taxon>
        <taxon>Ascomycota</taxon>
        <taxon>Pezizomycotina</taxon>
        <taxon>Eurotiomycetes</taxon>
        <taxon>Chaetothyriomycetidae</taxon>
        <taxon>Chaetothyriales</taxon>
        <taxon>Herpotrichiellaceae</taxon>
        <taxon>Exophiala</taxon>
    </lineage>
</organism>
<dbReference type="SUPFAM" id="SSF49879">
    <property type="entry name" value="SMAD/FHA domain"/>
    <property type="match status" value="1"/>
</dbReference>
<comment type="caution">
    <text evidence="10">The sequence shown here is derived from an EMBL/GenBank/DDBJ whole genome shotgun (WGS) entry which is preliminary data.</text>
</comment>
<dbReference type="PANTHER" id="PTHR15067">
    <property type="entry name" value="E3 UBIQUITIN-PROTEIN LIGASE RNF8"/>
    <property type="match status" value="1"/>
</dbReference>
<dbReference type="InterPro" id="IPR008984">
    <property type="entry name" value="SMAD_FHA_dom_sf"/>
</dbReference>
<evidence type="ECO:0000256" key="7">
    <source>
        <dbReference type="SAM" id="MobiDB-lite"/>
    </source>
</evidence>